<gene>
    <name evidence="1" type="ORF">OXD698_LOCUS38318</name>
</gene>
<evidence type="ECO:0000313" key="2">
    <source>
        <dbReference type="Proteomes" id="UP000663844"/>
    </source>
</evidence>
<comment type="caution">
    <text evidence="1">The sequence shown here is derived from an EMBL/GenBank/DDBJ whole genome shotgun (WGS) entry which is preliminary data.</text>
</comment>
<dbReference type="EMBL" id="CAJOAZ010007161">
    <property type="protein sequence ID" value="CAF4155649.1"/>
    <property type="molecule type" value="Genomic_DNA"/>
</dbReference>
<dbReference type="Gene3D" id="3.90.1300.10">
    <property type="entry name" value="Amidase signature (AS) domain"/>
    <property type="match status" value="1"/>
</dbReference>
<proteinExistence type="predicted"/>
<name>A0A819YBR6_9BILA</name>
<accession>A0A819YBR6</accession>
<feature type="non-terminal residue" evidence="1">
    <location>
        <position position="496"/>
    </location>
</feature>
<dbReference type="PANTHER" id="PTHR46072">
    <property type="entry name" value="AMIDASE-RELATED-RELATED"/>
    <property type="match status" value="1"/>
</dbReference>
<evidence type="ECO:0000313" key="1">
    <source>
        <dbReference type="EMBL" id="CAF4155649.1"/>
    </source>
</evidence>
<dbReference type="SUPFAM" id="SSF75304">
    <property type="entry name" value="Amidase signature (AS) enzymes"/>
    <property type="match status" value="1"/>
</dbReference>
<reference evidence="1" key="1">
    <citation type="submission" date="2021-02" db="EMBL/GenBank/DDBJ databases">
        <authorList>
            <person name="Nowell W R."/>
        </authorList>
    </citation>
    <scope>NUCLEOTIDE SEQUENCE</scope>
</reference>
<organism evidence="1 2">
    <name type="scientific">Adineta steineri</name>
    <dbReference type="NCBI Taxonomy" id="433720"/>
    <lineage>
        <taxon>Eukaryota</taxon>
        <taxon>Metazoa</taxon>
        <taxon>Spiralia</taxon>
        <taxon>Gnathifera</taxon>
        <taxon>Rotifera</taxon>
        <taxon>Eurotatoria</taxon>
        <taxon>Bdelloidea</taxon>
        <taxon>Adinetida</taxon>
        <taxon>Adinetidae</taxon>
        <taxon>Adineta</taxon>
    </lineage>
</organism>
<protein>
    <submittedName>
        <fullName evidence="1">Uncharacterized protein</fullName>
    </submittedName>
</protein>
<dbReference type="InterPro" id="IPR036928">
    <property type="entry name" value="AS_sf"/>
</dbReference>
<dbReference type="Proteomes" id="UP000663844">
    <property type="component" value="Unassembled WGS sequence"/>
</dbReference>
<sequence>KMFQADGGKDIQKALDLSGEPIIQGAFVGSSETEISVYENWQLNSARIKYAIKYLEKWNKTKEITSTGRPVDGIISPIYALPAYPHYFELMAGYNAIANLLQLSSVILPVTRVDLQLDQITDEYRNMKTTSTLDEAVKDIYKSPEIFENCMVGLQVICRRLEDEKAIESITTFEDLSNELIYEIVDYLIDYHAFEAFYYLNNRFQNLFLDSKLSIKINICEISKSKFQHYLTHIIKPCSKRIELFRLSNPYYVPFNQFENLMINCFRQIQILNIAIQFIGFDVDENDKHQWFFDWHDHQITWSNAAIFYSRNPYRRKDYVLYDQLTENIWSTRFDINEDPIDHICIHITNMIKQSIDKFQNATKLTFCNDFEVPLILHRNNANLIQQNSLTQVVFETNIITKITISKEITLEKIQLLTTIFRRMENLTINLFKQDLKPTAHFLLSKPNDNTLYLSSLCISKQINDLMIILKNLIQSKKLLRDYILKVINQKLYLWW</sequence>
<dbReference type="AlphaFoldDB" id="A0A819YBR6"/>